<keyword evidence="3" id="KW-1185">Reference proteome</keyword>
<keyword evidence="2" id="KW-0575">Peroxidase</keyword>
<dbReference type="EMBL" id="VEPZ02001517">
    <property type="protein sequence ID" value="KAE8669889.1"/>
    <property type="molecule type" value="Genomic_DNA"/>
</dbReference>
<keyword evidence="2" id="KW-0560">Oxidoreductase</keyword>
<keyword evidence="1" id="KW-1133">Transmembrane helix</keyword>
<sequence length="79" mass="8866">MELEMSLVRIFMFVIVQALVYLIVSNSSHLFSHDKMTSSFSFKPPCSLSIRRVLASISDFPQGVEPSPLTTTEEATQEI</sequence>
<dbReference type="PANTHER" id="PTHR34268:SF19">
    <property type="entry name" value="TRANSMEMBRANE PROTEIN"/>
    <property type="match status" value="1"/>
</dbReference>
<evidence type="ECO:0000313" key="2">
    <source>
        <dbReference type="EMBL" id="KAE8669889.1"/>
    </source>
</evidence>
<keyword evidence="1" id="KW-0812">Transmembrane</keyword>
<name>A0A6A2Y8E0_HIBSY</name>
<accession>A0A6A2Y8E0</accession>
<evidence type="ECO:0000256" key="1">
    <source>
        <dbReference type="SAM" id="Phobius"/>
    </source>
</evidence>
<evidence type="ECO:0000313" key="3">
    <source>
        <dbReference type="Proteomes" id="UP000436088"/>
    </source>
</evidence>
<dbReference type="GO" id="GO:0004601">
    <property type="term" value="F:peroxidase activity"/>
    <property type="evidence" value="ECO:0007669"/>
    <property type="project" value="UniProtKB-KW"/>
</dbReference>
<feature type="transmembrane region" description="Helical" evidence="1">
    <location>
        <begin position="6"/>
        <end position="24"/>
    </location>
</feature>
<dbReference type="PANTHER" id="PTHR34268">
    <property type="entry name" value="OS01G0321850 PROTEIN"/>
    <property type="match status" value="1"/>
</dbReference>
<organism evidence="2 3">
    <name type="scientific">Hibiscus syriacus</name>
    <name type="common">Rose of Sharon</name>
    <dbReference type="NCBI Taxonomy" id="106335"/>
    <lineage>
        <taxon>Eukaryota</taxon>
        <taxon>Viridiplantae</taxon>
        <taxon>Streptophyta</taxon>
        <taxon>Embryophyta</taxon>
        <taxon>Tracheophyta</taxon>
        <taxon>Spermatophyta</taxon>
        <taxon>Magnoliopsida</taxon>
        <taxon>eudicotyledons</taxon>
        <taxon>Gunneridae</taxon>
        <taxon>Pentapetalae</taxon>
        <taxon>rosids</taxon>
        <taxon>malvids</taxon>
        <taxon>Malvales</taxon>
        <taxon>Malvaceae</taxon>
        <taxon>Malvoideae</taxon>
        <taxon>Hibiscus</taxon>
    </lineage>
</organism>
<protein>
    <submittedName>
        <fullName evidence="2">Peroxidase superfamily protein</fullName>
    </submittedName>
</protein>
<comment type="caution">
    <text evidence="2">The sequence shown here is derived from an EMBL/GenBank/DDBJ whole genome shotgun (WGS) entry which is preliminary data.</text>
</comment>
<reference evidence="2" key="1">
    <citation type="submission" date="2019-09" db="EMBL/GenBank/DDBJ databases">
        <title>Draft genome information of white flower Hibiscus syriacus.</title>
        <authorList>
            <person name="Kim Y.-M."/>
        </authorList>
    </citation>
    <scope>NUCLEOTIDE SEQUENCE [LARGE SCALE GENOMIC DNA]</scope>
    <source>
        <strain evidence="2">YM2019G1</strain>
    </source>
</reference>
<dbReference type="Proteomes" id="UP000436088">
    <property type="component" value="Unassembled WGS sequence"/>
</dbReference>
<proteinExistence type="predicted"/>
<keyword evidence="1" id="KW-0472">Membrane</keyword>
<gene>
    <name evidence="2" type="ORF">F3Y22_tig00112215pilonHSYRG00226</name>
</gene>
<dbReference type="AlphaFoldDB" id="A0A6A2Y8E0"/>